<evidence type="ECO:0000256" key="1">
    <source>
        <dbReference type="SAM" id="Phobius"/>
    </source>
</evidence>
<feature type="transmembrane region" description="Helical" evidence="1">
    <location>
        <begin position="12"/>
        <end position="33"/>
    </location>
</feature>
<dbReference type="EMBL" id="JASJQH010006888">
    <property type="protein sequence ID" value="KAK9728935.1"/>
    <property type="molecule type" value="Genomic_DNA"/>
</dbReference>
<evidence type="ECO:0000313" key="3">
    <source>
        <dbReference type="Proteomes" id="UP001479436"/>
    </source>
</evidence>
<keyword evidence="1" id="KW-0472">Membrane</keyword>
<evidence type="ECO:0000313" key="2">
    <source>
        <dbReference type="EMBL" id="KAK9728935.1"/>
    </source>
</evidence>
<keyword evidence="3" id="KW-1185">Reference proteome</keyword>
<comment type="caution">
    <text evidence="2">The sequence shown here is derived from an EMBL/GenBank/DDBJ whole genome shotgun (WGS) entry which is preliminary data.</text>
</comment>
<name>A0ABR2WAV0_9FUNG</name>
<feature type="transmembrane region" description="Helical" evidence="1">
    <location>
        <begin position="45"/>
        <end position="69"/>
    </location>
</feature>
<reference evidence="2 3" key="1">
    <citation type="submission" date="2023-04" db="EMBL/GenBank/DDBJ databases">
        <title>Genome of Basidiobolus ranarum AG-B5.</title>
        <authorList>
            <person name="Stajich J.E."/>
            <person name="Carter-House D."/>
            <person name="Gryganskyi A."/>
        </authorList>
    </citation>
    <scope>NUCLEOTIDE SEQUENCE [LARGE SCALE GENOMIC DNA]</scope>
    <source>
        <strain evidence="2 3">AG-B5</strain>
    </source>
</reference>
<proteinExistence type="predicted"/>
<sequence>MSSFQNHCFMFSVLLTIGILYCISIGLSIGISTTQSQEGSGYTPGLIVIMVVSIIGALIIFGGLVRYTYKSCHLHRRNSQYQRRTIEALNSAVLNPCDMSQFREPIPAYSPPGSVPILSNRLVQAITNNAYRRGLSPIHLESGSRTTIPPPQLYPDDHWIQTPPPIYERTHYFECTSQS</sequence>
<keyword evidence="1" id="KW-1133">Transmembrane helix</keyword>
<gene>
    <name evidence="2" type="ORF">K7432_000686</name>
</gene>
<organism evidence="2 3">
    <name type="scientific">Basidiobolus ranarum</name>
    <dbReference type="NCBI Taxonomy" id="34480"/>
    <lineage>
        <taxon>Eukaryota</taxon>
        <taxon>Fungi</taxon>
        <taxon>Fungi incertae sedis</taxon>
        <taxon>Zoopagomycota</taxon>
        <taxon>Entomophthoromycotina</taxon>
        <taxon>Basidiobolomycetes</taxon>
        <taxon>Basidiobolales</taxon>
        <taxon>Basidiobolaceae</taxon>
        <taxon>Basidiobolus</taxon>
    </lineage>
</organism>
<accession>A0ABR2WAV0</accession>
<dbReference type="Proteomes" id="UP001479436">
    <property type="component" value="Unassembled WGS sequence"/>
</dbReference>
<protein>
    <submittedName>
        <fullName evidence="2">Uncharacterized protein</fullName>
    </submittedName>
</protein>
<keyword evidence="1" id="KW-0812">Transmembrane</keyword>